<reference evidence="1" key="1">
    <citation type="submission" date="2024-02" db="EMBL/GenBank/DDBJ databases">
        <authorList>
            <consortium name="ELIXIR-Norway"/>
            <consortium name="Elixir Norway"/>
        </authorList>
    </citation>
    <scope>NUCLEOTIDE SEQUENCE</scope>
</reference>
<accession>A0ABP0UL28</accession>
<sequence>MSVVGCKDRQSTIYCRPVFPEDGGIPMSAEKQLMDESGLLLESPLTQMLRHEGRVAAWFTHSPDHSND</sequence>
<evidence type="ECO:0000313" key="2">
    <source>
        <dbReference type="Proteomes" id="UP001497512"/>
    </source>
</evidence>
<name>A0ABP0UL28_9BRYO</name>
<keyword evidence="2" id="KW-1185">Reference proteome</keyword>
<gene>
    <name evidence="1" type="ORF">CSSPTR1EN2_LOCUS17228</name>
</gene>
<protein>
    <submittedName>
        <fullName evidence="1">Uncharacterized protein</fullName>
    </submittedName>
</protein>
<evidence type="ECO:0000313" key="1">
    <source>
        <dbReference type="EMBL" id="CAK9224231.1"/>
    </source>
</evidence>
<dbReference type="Proteomes" id="UP001497512">
    <property type="component" value="Chromosome 4"/>
</dbReference>
<dbReference type="EMBL" id="OZ019896">
    <property type="protein sequence ID" value="CAK9224231.1"/>
    <property type="molecule type" value="Genomic_DNA"/>
</dbReference>
<organism evidence="1 2">
    <name type="scientific">Sphagnum troendelagicum</name>
    <dbReference type="NCBI Taxonomy" id="128251"/>
    <lineage>
        <taxon>Eukaryota</taxon>
        <taxon>Viridiplantae</taxon>
        <taxon>Streptophyta</taxon>
        <taxon>Embryophyta</taxon>
        <taxon>Bryophyta</taxon>
        <taxon>Sphagnophytina</taxon>
        <taxon>Sphagnopsida</taxon>
        <taxon>Sphagnales</taxon>
        <taxon>Sphagnaceae</taxon>
        <taxon>Sphagnum</taxon>
    </lineage>
</organism>
<proteinExistence type="predicted"/>